<evidence type="ECO:0000256" key="5">
    <source>
        <dbReference type="SAM" id="MobiDB-lite"/>
    </source>
</evidence>
<dbReference type="EMBL" id="CP013388">
    <property type="protein sequence ID" value="AOJ07269.1"/>
    <property type="molecule type" value="Genomic_DNA"/>
</dbReference>
<dbReference type="RefSeq" id="WP_066494393.1">
    <property type="nucleotide sequence ID" value="NZ_CP013388.1"/>
</dbReference>
<evidence type="ECO:0000256" key="3">
    <source>
        <dbReference type="ARBA" id="ARBA00023026"/>
    </source>
</evidence>
<sequence length="499" mass="52430">MAVAINPHGAQGSALAPIEPEGRNDGIDRARVAAGLLRRAPVVVDDARARLAADARAPLAAQALVSMKDAAGALGRVLDKFDRASGDEGGASSIGLRAFENVSMEAMLLATTLLSTKVLGNTAELKSKALEIMSAKQGEVRQQEIEDYREQIDKAVEQQQKAKKAGIFSVIFDWIVAAVEVVSGVAKMIGGALSGNAMMVAGGAMDLMAGFAGVVKATMNTLALVDPKNADKYRQVADVAAKVQLTFEIAGAVVDVTSAARNMLLTKAIPKATTAVLEKGAGEALEQAIKSGGRQAVEKTAQAVGKEVASQVSEQILQGLGKTALEASRQAGKEALQKTVQRLGVNRMLESFSREAIEKMVAKAVRKVANEAIDRGVELTAQALTKASAMEVKRDVMAAALKASLSPLLNTTRATVGAASQTTSGVLGIERAKLQREIDQLILDQQWLQMCFAFYKQQKEAQTKDAKELVEKAGQAVEDGGQALRQSAAVQAQIAASMV</sequence>
<protein>
    <submittedName>
        <fullName evidence="7">Secretion protein</fullName>
    </submittedName>
</protein>
<dbReference type="AlphaFoldDB" id="A0A1B4FUB9"/>
<evidence type="ECO:0000256" key="1">
    <source>
        <dbReference type="ARBA" id="ARBA00004551"/>
    </source>
</evidence>
<evidence type="ECO:0000256" key="2">
    <source>
        <dbReference type="ARBA" id="ARBA00022870"/>
    </source>
</evidence>
<dbReference type="Proteomes" id="UP000067711">
    <property type="component" value="Chromosome 2"/>
</dbReference>
<reference evidence="7 8" key="1">
    <citation type="submission" date="2015-12" db="EMBL/GenBank/DDBJ databases">
        <title>Diversity of Burkholderia near neighbor genomes.</title>
        <authorList>
            <person name="Sahl J."/>
            <person name="Wagner D."/>
            <person name="Keim P."/>
        </authorList>
    </citation>
    <scope>NUCLEOTIDE SEQUENCE [LARGE SCALE GENOMIC DNA]</scope>
    <source>
        <strain evidence="7 8">BDU8</strain>
    </source>
</reference>
<accession>A0A1B4FUB9</accession>
<keyword evidence="2" id="KW-1043">Host membrane</keyword>
<feature type="domain" description="Translocator protein BipB-like C-terminal" evidence="6">
    <location>
        <begin position="108"/>
        <end position="497"/>
    </location>
</feature>
<comment type="subcellular location">
    <subcellularLocation>
        <location evidence="1">Host membrane</location>
    </subcellularLocation>
</comment>
<dbReference type="GO" id="GO:0033644">
    <property type="term" value="C:host cell membrane"/>
    <property type="evidence" value="ECO:0007669"/>
    <property type="project" value="UniProtKB-SubCell"/>
</dbReference>
<keyword evidence="2" id="KW-0472">Membrane</keyword>
<proteinExistence type="inferred from homology"/>
<dbReference type="Pfam" id="PF04888">
    <property type="entry name" value="SseC"/>
    <property type="match status" value="1"/>
</dbReference>
<evidence type="ECO:0000256" key="4">
    <source>
        <dbReference type="ARBA" id="ARBA00035640"/>
    </source>
</evidence>
<evidence type="ECO:0000313" key="8">
    <source>
        <dbReference type="Proteomes" id="UP000067711"/>
    </source>
</evidence>
<dbReference type="InterPro" id="IPR006972">
    <property type="entry name" value="BipB-like_C"/>
</dbReference>
<comment type="similarity">
    <text evidence="4">Belongs to the SctE/SipB/YopB family.</text>
</comment>
<organism evidence="7 8">
    <name type="scientific">Burkholderia mayonis</name>
    <dbReference type="NCBI Taxonomy" id="1385591"/>
    <lineage>
        <taxon>Bacteria</taxon>
        <taxon>Pseudomonadati</taxon>
        <taxon>Pseudomonadota</taxon>
        <taxon>Betaproteobacteria</taxon>
        <taxon>Burkholderiales</taxon>
        <taxon>Burkholderiaceae</taxon>
        <taxon>Burkholderia</taxon>
        <taxon>pseudomallei group</taxon>
    </lineage>
</organism>
<gene>
    <name evidence="7" type="ORF">WS71_08070</name>
</gene>
<evidence type="ECO:0000313" key="7">
    <source>
        <dbReference type="EMBL" id="AOJ07269.1"/>
    </source>
</evidence>
<keyword evidence="3" id="KW-0843">Virulence</keyword>
<evidence type="ECO:0000259" key="6">
    <source>
        <dbReference type="Pfam" id="PF04888"/>
    </source>
</evidence>
<name>A0A1B4FUB9_9BURK</name>
<feature type="region of interest" description="Disordered" evidence="5">
    <location>
        <begin position="1"/>
        <end position="22"/>
    </location>
</feature>